<dbReference type="AlphaFoldDB" id="A0AAP3ATC5"/>
<proteinExistence type="predicted"/>
<dbReference type="RefSeq" id="WP_264309130.1">
    <property type="nucleotide sequence ID" value="NZ_JAOZYT010000185.1"/>
</dbReference>
<evidence type="ECO:0000313" key="1">
    <source>
        <dbReference type="EMBL" id="MCW0525029.1"/>
    </source>
</evidence>
<protein>
    <submittedName>
        <fullName evidence="1">Uncharacterized protein</fullName>
    </submittedName>
</protein>
<gene>
    <name evidence="1" type="ORF">OKE68_12035</name>
</gene>
<name>A0AAP3ATC5_RIEAN</name>
<reference evidence="1" key="1">
    <citation type="submission" date="2022-10" db="EMBL/GenBank/DDBJ databases">
        <title>Sifting through the core-genome to identify putative cross-protective antigens against Riemerella anatipestifer.</title>
        <authorList>
            <person name="Zheng X."/>
            <person name="Zhang W."/>
        </authorList>
    </citation>
    <scope>NUCLEOTIDE SEQUENCE</scope>
    <source>
        <strain evidence="1">ZWRA178</strain>
    </source>
</reference>
<feature type="non-terminal residue" evidence="1">
    <location>
        <position position="1"/>
    </location>
</feature>
<organism evidence="1 2">
    <name type="scientific">Riemerella anatipestifer</name>
    <name type="common">Moraxella anatipestifer</name>
    <dbReference type="NCBI Taxonomy" id="34085"/>
    <lineage>
        <taxon>Bacteria</taxon>
        <taxon>Pseudomonadati</taxon>
        <taxon>Bacteroidota</taxon>
        <taxon>Flavobacteriia</taxon>
        <taxon>Flavobacteriales</taxon>
        <taxon>Weeksellaceae</taxon>
        <taxon>Riemerella</taxon>
    </lineage>
</organism>
<dbReference type="Proteomes" id="UP001207440">
    <property type="component" value="Unassembled WGS sequence"/>
</dbReference>
<sequence>LIFLCKIQIMRALLFFGFVLSLVSCREENRTSRSDCDFRCTYKDFEYYVTYKVNGESLETISVTEKKPVDSGYYGSRCSEYKMKYRLPRFEKDDKKQNGDGTITERLREREVICK</sequence>
<dbReference type="EMBL" id="JAOZYT010000185">
    <property type="protein sequence ID" value="MCW0525029.1"/>
    <property type="molecule type" value="Genomic_DNA"/>
</dbReference>
<evidence type="ECO:0000313" key="2">
    <source>
        <dbReference type="Proteomes" id="UP001207440"/>
    </source>
</evidence>
<comment type="caution">
    <text evidence="1">The sequence shown here is derived from an EMBL/GenBank/DDBJ whole genome shotgun (WGS) entry which is preliminary data.</text>
</comment>
<accession>A0AAP3ATC5</accession>